<organism evidence="5 9">
    <name type="scientific">Bacteroides xylanisolvens</name>
    <dbReference type="NCBI Taxonomy" id="371601"/>
    <lineage>
        <taxon>Bacteria</taxon>
        <taxon>Pseudomonadati</taxon>
        <taxon>Bacteroidota</taxon>
        <taxon>Bacteroidia</taxon>
        <taxon>Bacteroidales</taxon>
        <taxon>Bacteroidaceae</taxon>
        <taxon>Bacteroides</taxon>
    </lineage>
</organism>
<evidence type="ECO:0000259" key="2">
    <source>
        <dbReference type="Pfam" id="PF20683"/>
    </source>
</evidence>
<proteinExistence type="predicted"/>
<dbReference type="Proteomes" id="UP000283369">
    <property type="component" value="Unassembled WGS sequence"/>
</dbReference>
<dbReference type="EMBL" id="QRNE01000042">
    <property type="protein sequence ID" value="RHK27733.1"/>
    <property type="molecule type" value="Genomic_DNA"/>
</dbReference>
<feature type="domain" description="DUF4954" evidence="1">
    <location>
        <begin position="4"/>
        <end position="436"/>
    </location>
</feature>
<dbReference type="Pfam" id="PF20683">
    <property type="entry name" value="DUF6819"/>
    <property type="match status" value="1"/>
</dbReference>
<evidence type="ECO:0000313" key="6">
    <source>
        <dbReference type="EMBL" id="SFN59218.1"/>
    </source>
</evidence>
<dbReference type="Proteomes" id="UP000183766">
    <property type="component" value="Unassembled WGS sequence"/>
</dbReference>
<dbReference type="Proteomes" id="UP000487596">
    <property type="component" value="Unassembled WGS sequence"/>
</dbReference>
<evidence type="ECO:0000259" key="1">
    <source>
        <dbReference type="Pfam" id="PF16314"/>
    </source>
</evidence>
<name>A0A174F7H8_9BACE</name>
<reference evidence="6 7" key="1">
    <citation type="submission" date="2016-10" db="EMBL/GenBank/DDBJ databases">
        <authorList>
            <person name="de Groot N.N."/>
        </authorList>
    </citation>
    <scope>NUCLEOTIDE SEQUENCE [LARGE SCALE GENOMIC DNA]</scope>
    <source>
        <strain evidence="6 7">NLAE-zl-C202</strain>
    </source>
</reference>
<gene>
    <name evidence="5" type="ORF">DW075_09275</name>
    <name evidence="4" type="ORF">DWW25_11320</name>
    <name evidence="3" type="ORF">GA424_24230</name>
    <name evidence="6" type="ORF">SAMN05216250_13916</name>
</gene>
<dbReference type="InterPro" id="IPR032533">
    <property type="entry name" value="DUF4954"/>
</dbReference>
<accession>A0A174F7H8</accession>
<dbReference type="InterPro" id="IPR011004">
    <property type="entry name" value="Trimer_LpxA-like_sf"/>
</dbReference>
<dbReference type="SUPFAM" id="SSF51161">
    <property type="entry name" value="Trimeric LpxA-like enzymes"/>
    <property type="match status" value="1"/>
</dbReference>
<protein>
    <submittedName>
        <fullName evidence="5">DUF4954 family protein</fullName>
    </submittedName>
</protein>
<evidence type="ECO:0000313" key="8">
    <source>
        <dbReference type="Proteomes" id="UP000283369"/>
    </source>
</evidence>
<dbReference type="InterPro" id="IPR049208">
    <property type="entry name" value="DUF6819"/>
</dbReference>
<dbReference type="EMBL" id="WDEH01000067">
    <property type="protein sequence ID" value="KAB6130903.1"/>
    <property type="molecule type" value="Genomic_DNA"/>
</dbReference>
<evidence type="ECO:0000313" key="10">
    <source>
        <dbReference type="Proteomes" id="UP000487596"/>
    </source>
</evidence>
<dbReference type="Gene3D" id="2.160.10.10">
    <property type="entry name" value="Hexapeptide repeat proteins"/>
    <property type="match status" value="1"/>
</dbReference>
<evidence type="ECO:0000313" key="9">
    <source>
        <dbReference type="Proteomes" id="UP000285503"/>
    </source>
</evidence>
<sequence length="667" mass="74545">MKDYRRLTEDEVLQLKSQSCLADDWGNVSVAEGFNCEYVHHTRFSGEVKLGVFESEFTLPGGIKKHSGLRHVTLHNVSVGDNCCIENIQNYIANYEIGSDTFIENVDIILVDGLSTFGNGVEVAVLNETGGREVLMNDKLSAHQAYILALYRHRPELINRMKSIADYYSNKHASAIGSIGNHVMILNTGSIKNVRIGDYCHICGTCRLSNGSVNSNVTAPVHIGHGVICDDFIISSGSKVDDGTMLTRCFVGQSCKLGHNYSASDSLFFSNCQGENGEACAIFAGPFTVTHHKSTLLIAGMFSFMNAGSGSNQSNHMYKLGPIHQGTMERGAKTTSDSYILWPARVGAFSLVMGRHVNHADTSNLPFSYLIEQRNTTYLVPGVNLRSVGTIRDAQKWPKRDNRKDPNRLDYINYNLLSPYTIQKMFKGRSILKELKRVSGETSEIYSYQSAKIKNSSLNNGIRFYEIAIHKFLGNSIIKRLEGINFQSNEEIRQRLKPDTEIGIGEWVDVSGLIAPKSEIDRLLDGIEKGAVNRLKSINASFAEMHENYYTYEWTWAYHKIQEFYGLDPETITAQDIIGIVKAWQQAVVGLDKMVYEDAKKEFSLSSMTGFGADGSHDEMKQDFEQVRGDFESNTFVTAVLKHIEDKTALGNELIERIKMIDKTEIV</sequence>
<dbReference type="EMBL" id="QRYV01000023">
    <property type="protein sequence ID" value="RGV14650.1"/>
    <property type="molecule type" value="Genomic_DNA"/>
</dbReference>
<dbReference type="EMBL" id="FOUM01000039">
    <property type="protein sequence ID" value="SFN59218.1"/>
    <property type="molecule type" value="Genomic_DNA"/>
</dbReference>
<reference evidence="3 10" key="3">
    <citation type="journal article" date="2019" name="Nat. Med.">
        <title>A library of human gut bacterial isolates paired with longitudinal multiomics data enables mechanistic microbiome research.</title>
        <authorList>
            <person name="Poyet M."/>
            <person name="Groussin M."/>
            <person name="Gibbons S.M."/>
            <person name="Avila-Pacheco J."/>
            <person name="Jiang X."/>
            <person name="Kearney S.M."/>
            <person name="Perrotta A.R."/>
            <person name="Berdy B."/>
            <person name="Zhao S."/>
            <person name="Lieberman T.D."/>
            <person name="Swanson P.K."/>
            <person name="Smith M."/>
            <person name="Roesemann S."/>
            <person name="Alexander J.E."/>
            <person name="Rich S.A."/>
            <person name="Livny J."/>
            <person name="Vlamakis H."/>
            <person name="Clish C."/>
            <person name="Bullock K."/>
            <person name="Deik A."/>
            <person name="Scott J."/>
            <person name="Pierce K.A."/>
            <person name="Xavier R.J."/>
            <person name="Alm E.J."/>
        </authorList>
    </citation>
    <scope>NUCLEOTIDE SEQUENCE [LARGE SCALE GENOMIC DNA]</scope>
    <source>
        <strain evidence="3 10">BIOML-A62</strain>
    </source>
</reference>
<dbReference type="RefSeq" id="WP_008640811.1">
    <property type="nucleotide sequence ID" value="NZ_CP045612.1"/>
</dbReference>
<evidence type="ECO:0000313" key="3">
    <source>
        <dbReference type="EMBL" id="KAB6130903.1"/>
    </source>
</evidence>
<dbReference type="Pfam" id="PF16314">
    <property type="entry name" value="DUF4954"/>
    <property type="match status" value="1"/>
</dbReference>
<dbReference type="AlphaFoldDB" id="A0A174F7H8"/>
<feature type="domain" description="DUF6819" evidence="2">
    <location>
        <begin position="488"/>
        <end position="658"/>
    </location>
</feature>
<evidence type="ECO:0000313" key="7">
    <source>
        <dbReference type="Proteomes" id="UP000183766"/>
    </source>
</evidence>
<dbReference type="Proteomes" id="UP000285503">
    <property type="component" value="Unassembled WGS sequence"/>
</dbReference>
<evidence type="ECO:0000313" key="5">
    <source>
        <dbReference type="EMBL" id="RHK27733.1"/>
    </source>
</evidence>
<evidence type="ECO:0000313" key="4">
    <source>
        <dbReference type="EMBL" id="RGV14650.1"/>
    </source>
</evidence>
<reference evidence="8 9" key="2">
    <citation type="submission" date="2018-08" db="EMBL/GenBank/DDBJ databases">
        <title>A genome reference for cultivated species of the human gut microbiota.</title>
        <authorList>
            <person name="Zou Y."/>
            <person name="Xue W."/>
            <person name="Luo G."/>
        </authorList>
    </citation>
    <scope>NUCLEOTIDE SEQUENCE [LARGE SCALE GENOMIC DNA]</scope>
    <source>
        <strain evidence="4 8">AF14-7</strain>
        <strain evidence="5 9">AF46-11NS</strain>
    </source>
</reference>